<evidence type="ECO:0000256" key="3">
    <source>
        <dbReference type="ARBA" id="ARBA00022603"/>
    </source>
</evidence>
<dbReference type="NCBIfam" id="TIGR00756">
    <property type="entry name" value="PPR"/>
    <property type="match status" value="2"/>
</dbReference>
<comment type="caution">
    <text evidence="10">The sequence shown here is derived from an EMBL/GenBank/DDBJ whole genome shotgun (WGS) entry which is preliminary data.</text>
</comment>
<evidence type="ECO:0000256" key="6">
    <source>
        <dbReference type="ARBA" id="ARBA00022694"/>
    </source>
</evidence>
<proteinExistence type="predicted"/>
<dbReference type="SUPFAM" id="SSF53335">
    <property type="entry name" value="S-adenosyl-L-methionine-dependent methyltransferases"/>
    <property type="match status" value="1"/>
</dbReference>
<keyword evidence="5" id="KW-0949">S-adenosyl-L-methionine</keyword>
<dbReference type="SUPFAM" id="SSF48452">
    <property type="entry name" value="TPR-like"/>
    <property type="match status" value="1"/>
</dbReference>
<dbReference type="PROSITE" id="PS51375">
    <property type="entry name" value="PPR"/>
    <property type="match status" value="2"/>
</dbReference>
<dbReference type="GO" id="GO:0008176">
    <property type="term" value="F:tRNA (guanine(46)-N7)-methyltransferase activity"/>
    <property type="evidence" value="ECO:0007669"/>
    <property type="project" value="UniProtKB-EC"/>
</dbReference>
<dbReference type="PROSITE" id="PS51625">
    <property type="entry name" value="SAM_MT_TRMB"/>
    <property type="match status" value="1"/>
</dbReference>
<comment type="catalytic activity">
    <reaction evidence="1">
        <text>guanosine(46) in tRNA + S-adenosyl-L-methionine = N(7)-methylguanosine(46) in tRNA + S-adenosyl-L-homocysteine</text>
        <dbReference type="Rhea" id="RHEA:42708"/>
        <dbReference type="Rhea" id="RHEA-COMP:10188"/>
        <dbReference type="Rhea" id="RHEA-COMP:10189"/>
        <dbReference type="ChEBI" id="CHEBI:57856"/>
        <dbReference type="ChEBI" id="CHEBI:59789"/>
        <dbReference type="ChEBI" id="CHEBI:74269"/>
        <dbReference type="ChEBI" id="CHEBI:74480"/>
        <dbReference type="EC" id="2.1.1.33"/>
    </reaction>
</comment>
<feature type="repeat" description="PPR" evidence="8">
    <location>
        <begin position="175"/>
        <end position="205"/>
    </location>
</feature>
<feature type="repeat" description="PPR" evidence="8">
    <location>
        <begin position="249"/>
        <end position="283"/>
    </location>
</feature>
<evidence type="ECO:0000256" key="7">
    <source>
        <dbReference type="ARBA" id="ARBA00022737"/>
    </source>
</evidence>
<dbReference type="InterPro" id="IPR002885">
    <property type="entry name" value="PPR_rpt"/>
</dbReference>
<gene>
    <name evidence="10" type="ORF">AKO1_003472</name>
</gene>
<evidence type="ECO:0000256" key="5">
    <source>
        <dbReference type="ARBA" id="ARBA00022691"/>
    </source>
</evidence>
<dbReference type="Proteomes" id="UP001431209">
    <property type="component" value="Unassembled WGS sequence"/>
</dbReference>
<evidence type="ECO:0000256" key="4">
    <source>
        <dbReference type="ARBA" id="ARBA00022679"/>
    </source>
</evidence>
<feature type="compositionally biased region" description="Basic and acidic residues" evidence="9">
    <location>
        <begin position="91"/>
        <end position="103"/>
    </location>
</feature>
<dbReference type="InterPro" id="IPR003358">
    <property type="entry name" value="tRNA_(Gua-N-7)_MeTrfase_Trmb"/>
</dbReference>
<dbReference type="InterPro" id="IPR011990">
    <property type="entry name" value="TPR-like_helical_dom_sf"/>
</dbReference>
<name>A0AAW2Z5Y2_9EUKA</name>
<dbReference type="Pfam" id="PF02390">
    <property type="entry name" value="Methyltransf_4"/>
    <property type="match status" value="1"/>
</dbReference>
<evidence type="ECO:0000256" key="2">
    <source>
        <dbReference type="ARBA" id="ARBA00011977"/>
    </source>
</evidence>
<keyword evidence="11" id="KW-1185">Reference proteome</keyword>
<dbReference type="InterPro" id="IPR051240">
    <property type="entry name" value="Mito_RNA-Proc/Resp"/>
</dbReference>
<evidence type="ECO:0000256" key="8">
    <source>
        <dbReference type="PROSITE-ProRule" id="PRU00708"/>
    </source>
</evidence>
<organism evidence="10 11">
    <name type="scientific">Acrasis kona</name>
    <dbReference type="NCBI Taxonomy" id="1008807"/>
    <lineage>
        <taxon>Eukaryota</taxon>
        <taxon>Discoba</taxon>
        <taxon>Heterolobosea</taxon>
        <taxon>Tetramitia</taxon>
        <taxon>Eutetramitia</taxon>
        <taxon>Acrasidae</taxon>
        <taxon>Acrasis</taxon>
    </lineage>
</organism>
<sequence length="614" mass="71305">MGHVKFGQDGSVTEVKPEKKNNNNQNKNYQYNRDDKNQGNTSKNNEKYQKNNKGRPYNNERYNNKRTFDQSFPKNNDNKNSKYNKKSYNNDNKKPRYNKKDDNNNNEGEGGLINWASSLEESWNAAKYDLDAAKQQRDVVLFNQLISHFGTQKHLPLALRTFEELTKMKPELYPTVYTFSALINSCVRCGEVQDAKKFHQQMIDEYEIEPNEITFTTLIKGLCTTDNANSIREACNTLKIMKEWNVYPNIRTFNTILRGCLRVGLYKEAQKMFAELKKLKITPDETTYGYLSKALCEAFELKEASKLMQEMHSKKMDHSPAWSALSTSYSLLGDFDKCSEAIKTARLVMSDDLKKNGVTGAGKANLKSVPMFLKLRNEEVDLEIKRAEKFIQQVKQDEQKRNCITKFGIFLKSTRVAFVDGMSDEDKIVPDDIFSNKDRPKKLEICSGLGDWIVDKASKDNKSDWMALEMRHERVFQIWSRMCFENLSNMSVICSEAHAALRERLPESCCDEVYINYPDPPFWEGSKQRLIDAPFLRQVHRVMKPGSNLIIVTDNVGYKNLMLEALKECDDLFESTLGRPFTNKLPEDYGTSYFDRFWNNSRKVTRFYLNYKKI</sequence>
<keyword evidence="3 10" id="KW-0489">Methyltransferase</keyword>
<dbReference type="AlphaFoldDB" id="A0AAW2Z5Y2"/>
<protein>
    <recommendedName>
        <fullName evidence="2">tRNA (guanine(46)-N(7))-methyltransferase</fullName>
        <ecNumber evidence="2">2.1.1.33</ecNumber>
    </recommendedName>
</protein>
<keyword evidence="4" id="KW-0808">Transferase</keyword>
<feature type="compositionally biased region" description="Low complexity" evidence="9">
    <location>
        <begin position="22"/>
        <end position="31"/>
    </location>
</feature>
<dbReference type="PANTHER" id="PTHR47933">
    <property type="entry name" value="PENTATRICOPEPTIDE REPEAT-CONTAINING PROTEIN 1, MITOCHONDRIAL"/>
    <property type="match status" value="1"/>
</dbReference>
<keyword evidence="6" id="KW-0819">tRNA processing</keyword>
<evidence type="ECO:0000313" key="11">
    <source>
        <dbReference type="Proteomes" id="UP001431209"/>
    </source>
</evidence>
<dbReference type="EMBL" id="JAOPGA020001060">
    <property type="protein sequence ID" value="KAL0484647.1"/>
    <property type="molecule type" value="Genomic_DNA"/>
</dbReference>
<dbReference type="GO" id="GO:0003729">
    <property type="term" value="F:mRNA binding"/>
    <property type="evidence" value="ECO:0007669"/>
    <property type="project" value="TreeGrafter"/>
</dbReference>
<dbReference type="Gene3D" id="3.40.50.150">
    <property type="entry name" value="Vaccinia Virus protein VP39"/>
    <property type="match status" value="1"/>
</dbReference>
<dbReference type="Pfam" id="PF13041">
    <property type="entry name" value="PPR_2"/>
    <property type="match status" value="2"/>
</dbReference>
<evidence type="ECO:0000313" key="10">
    <source>
        <dbReference type="EMBL" id="KAL0484647.1"/>
    </source>
</evidence>
<evidence type="ECO:0000256" key="9">
    <source>
        <dbReference type="SAM" id="MobiDB-lite"/>
    </source>
</evidence>
<dbReference type="Gene3D" id="1.25.40.10">
    <property type="entry name" value="Tetratricopeptide repeat domain"/>
    <property type="match status" value="2"/>
</dbReference>
<reference evidence="10 11" key="1">
    <citation type="submission" date="2024-03" db="EMBL/GenBank/DDBJ databases">
        <title>The Acrasis kona genome and developmental transcriptomes reveal deep origins of eukaryotic multicellular pathways.</title>
        <authorList>
            <person name="Sheikh S."/>
            <person name="Fu C.-J."/>
            <person name="Brown M.W."/>
            <person name="Baldauf S.L."/>
        </authorList>
    </citation>
    <scope>NUCLEOTIDE SEQUENCE [LARGE SCALE GENOMIC DNA]</scope>
    <source>
        <strain evidence="10 11">ATCC MYA-3509</strain>
    </source>
</reference>
<feature type="region of interest" description="Disordered" evidence="9">
    <location>
        <begin position="1"/>
        <end position="109"/>
    </location>
</feature>
<keyword evidence="7" id="KW-0677">Repeat</keyword>
<dbReference type="EC" id="2.1.1.33" evidence="2"/>
<evidence type="ECO:0000256" key="1">
    <source>
        <dbReference type="ARBA" id="ARBA00000142"/>
    </source>
</evidence>
<accession>A0AAW2Z5Y2</accession>
<dbReference type="PANTHER" id="PTHR47933:SF11">
    <property type="entry name" value="PENTATRICOPEPTIDE REPEAT-CONTAINING PROTEIN 2"/>
    <property type="match status" value="1"/>
</dbReference>
<dbReference type="InterPro" id="IPR029063">
    <property type="entry name" value="SAM-dependent_MTases_sf"/>
</dbReference>